<dbReference type="AlphaFoldDB" id="A0AAJ5EDL0"/>
<reference evidence="2 4" key="1">
    <citation type="submission" date="2019-03" db="EMBL/GenBank/DDBJ databases">
        <title>Vagococcus sp. was isolated fron gut of Carduelis flavirostris.</title>
        <authorList>
            <person name="Ge Y."/>
        </authorList>
    </citation>
    <scope>NUCLEOTIDE SEQUENCE [LARGE SCALE GENOMIC DNA]</scope>
    <source>
        <strain evidence="2 4">CF-210</strain>
    </source>
</reference>
<dbReference type="Pfam" id="PF22652">
    <property type="entry name" value="DUF7006"/>
    <property type="match status" value="1"/>
</dbReference>
<evidence type="ECO:0000313" key="3">
    <source>
        <dbReference type="Proteomes" id="UP000296883"/>
    </source>
</evidence>
<organism evidence="2 4">
    <name type="scientific">Vagococcus xieshaowenii</name>
    <dbReference type="NCBI Taxonomy" id="2562451"/>
    <lineage>
        <taxon>Bacteria</taxon>
        <taxon>Bacillati</taxon>
        <taxon>Bacillota</taxon>
        <taxon>Bacilli</taxon>
        <taxon>Lactobacillales</taxon>
        <taxon>Enterococcaceae</taxon>
        <taxon>Vagococcus</taxon>
    </lineage>
</organism>
<dbReference type="RefSeq" id="WP_135254878.1">
    <property type="nucleotide sequence ID" value="NZ_CP038865.1"/>
</dbReference>
<dbReference type="Proteomes" id="UP000296883">
    <property type="component" value="Chromosome"/>
</dbReference>
<dbReference type="EMBL" id="CP038865">
    <property type="protein sequence ID" value="QCA27930.1"/>
    <property type="molecule type" value="Genomic_DNA"/>
</dbReference>
<dbReference type="InterPro" id="IPR054275">
    <property type="entry name" value="DUF7006"/>
</dbReference>
<evidence type="ECO:0000313" key="1">
    <source>
        <dbReference type="EMBL" id="QCA27930.1"/>
    </source>
</evidence>
<evidence type="ECO:0000313" key="4">
    <source>
        <dbReference type="Proteomes" id="UP000297725"/>
    </source>
</evidence>
<reference evidence="1 3" key="2">
    <citation type="journal article" date="2020" name="Int. J. Syst. Evol. Microbiol.">
        <title>Vagococcus xieshaowenii sp. nov., isolated from snow finch (Montifringilla taczanowskii) cloacal content.</title>
        <authorList>
            <person name="Ge Y."/>
            <person name="Yang J."/>
            <person name="Lai X.H."/>
            <person name="Zhang G."/>
            <person name="Jin D."/>
            <person name="Lu S."/>
            <person name="Wang B."/>
            <person name="Huang Y."/>
            <person name="Huang Y."/>
            <person name="Ren Z."/>
            <person name="Zhang X."/>
            <person name="Xu J."/>
        </authorList>
    </citation>
    <scope>NUCLEOTIDE SEQUENCE [LARGE SCALE GENOMIC DNA]</scope>
    <source>
        <strain evidence="1">Personal::cf-49</strain>
        <strain evidence="3">personal::cf-49</strain>
    </source>
</reference>
<dbReference type="Proteomes" id="UP000297725">
    <property type="component" value="Unassembled WGS sequence"/>
</dbReference>
<protein>
    <submittedName>
        <fullName evidence="2">Uncharacterized protein</fullName>
    </submittedName>
</protein>
<sequence>MKTNKENLLQKDYFNYYKLVCNKYSHRQKIVYEIEENISKMKDYLSEITPQNSFQIFSCLLRIDEELQLLVAFIDEKELTEEEIITMSKRDSKRYFLDCLSEQYSKENMSLHMLS</sequence>
<proteinExistence type="predicted"/>
<gene>
    <name evidence="2" type="ORF">E4031_07695</name>
    <name evidence="1" type="ORF">E4Z98_00630</name>
</gene>
<keyword evidence="3" id="KW-1185">Reference proteome</keyword>
<name>A0AAJ5EDL0_9ENTE</name>
<dbReference type="EMBL" id="SRHU01000025">
    <property type="protein sequence ID" value="TFZ40315.1"/>
    <property type="molecule type" value="Genomic_DNA"/>
</dbReference>
<accession>A0AAJ5EDL0</accession>
<evidence type="ECO:0000313" key="2">
    <source>
        <dbReference type="EMBL" id="TFZ40315.1"/>
    </source>
</evidence>